<dbReference type="PANTHER" id="PTHR43619">
    <property type="entry name" value="S-ADENOSYL-L-METHIONINE-DEPENDENT METHYLTRANSFERASE YKTD-RELATED"/>
    <property type="match status" value="1"/>
</dbReference>
<dbReference type="Proteomes" id="UP000193355">
    <property type="component" value="Unassembled WGS sequence"/>
</dbReference>
<name>A0A1X7KPR8_9BACT</name>
<dbReference type="AlphaFoldDB" id="A0A1X7KPR8"/>
<dbReference type="RefSeq" id="WP_085545311.1">
    <property type="nucleotide sequence ID" value="NZ_FXBB01000033.1"/>
</dbReference>
<sequence length="211" mass="24546">MGVAVRSAILDRETKRFLKKHRNGAEVNLGAGLDSRMERLGVKNVTWYDLDLPEGIEMRKNFFDETKNRRFIAKSVFDFSWMDDIKTEGGPVLFIAEGLLMYFPEKQVRRLFVELAKRFPGGEMLFESTAPFVVGKARFHDSLSKVDEIPEFLWGPKKPEVVSSWSPGIVFVDKWNFFDYAKSRWGWMRFARHLPVLGKSMSCHIVKVKFR</sequence>
<keyword evidence="4" id="KW-1185">Reference proteome</keyword>
<evidence type="ECO:0000256" key="1">
    <source>
        <dbReference type="ARBA" id="ARBA00022603"/>
    </source>
</evidence>
<dbReference type="InterPro" id="IPR007213">
    <property type="entry name" value="Ppm1/Ppm2/Tcmp"/>
</dbReference>
<keyword evidence="1 3" id="KW-0489">Methyltransferase</keyword>
<gene>
    <name evidence="3" type="ORF">SAMN06275492_13312</name>
</gene>
<dbReference type="GO" id="GO:0008168">
    <property type="term" value="F:methyltransferase activity"/>
    <property type="evidence" value="ECO:0007669"/>
    <property type="project" value="UniProtKB-KW"/>
</dbReference>
<dbReference type="PANTHER" id="PTHR43619:SF2">
    <property type="entry name" value="S-ADENOSYL-L-METHIONINE-DEPENDENT METHYLTRANSFERASES SUPERFAMILY PROTEIN"/>
    <property type="match status" value="1"/>
</dbReference>
<dbReference type="OrthoDB" id="9800233at2"/>
<evidence type="ECO:0000256" key="2">
    <source>
        <dbReference type="ARBA" id="ARBA00022679"/>
    </source>
</evidence>
<dbReference type="Pfam" id="PF04072">
    <property type="entry name" value="LCM"/>
    <property type="match status" value="1"/>
</dbReference>
<reference evidence="4" key="1">
    <citation type="submission" date="2017-04" db="EMBL/GenBank/DDBJ databases">
        <authorList>
            <person name="Varghese N."/>
            <person name="Submissions S."/>
        </authorList>
    </citation>
    <scope>NUCLEOTIDE SEQUENCE [LARGE SCALE GENOMIC DNA]</scope>
    <source>
        <strain evidence="4">USBA 82</strain>
    </source>
</reference>
<evidence type="ECO:0000313" key="3">
    <source>
        <dbReference type="EMBL" id="SMG43228.1"/>
    </source>
</evidence>
<evidence type="ECO:0000313" key="4">
    <source>
        <dbReference type="Proteomes" id="UP000193355"/>
    </source>
</evidence>
<dbReference type="Gene3D" id="3.40.50.150">
    <property type="entry name" value="Vaccinia Virus protein VP39"/>
    <property type="match status" value="1"/>
</dbReference>
<dbReference type="STRING" id="561720.SAMN06275492_13312"/>
<keyword evidence="2 3" id="KW-0808">Transferase</keyword>
<proteinExistence type="predicted"/>
<accession>A0A1X7KPR8</accession>
<organism evidence="3 4">
    <name type="scientific">Dethiosulfovibrio salsuginis</name>
    <dbReference type="NCBI Taxonomy" id="561720"/>
    <lineage>
        <taxon>Bacteria</taxon>
        <taxon>Thermotogati</taxon>
        <taxon>Synergistota</taxon>
        <taxon>Synergistia</taxon>
        <taxon>Synergistales</taxon>
        <taxon>Dethiosulfovibrionaceae</taxon>
        <taxon>Dethiosulfovibrio</taxon>
    </lineage>
</organism>
<protein>
    <submittedName>
        <fullName evidence="3">Leucine carboxyl methyltransferase</fullName>
    </submittedName>
</protein>
<dbReference type="GO" id="GO:0032259">
    <property type="term" value="P:methylation"/>
    <property type="evidence" value="ECO:0007669"/>
    <property type="project" value="UniProtKB-KW"/>
</dbReference>
<dbReference type="SUPFAM" id="SSF53335">
    <property type="entry name" value="S-adenosyl-L-methionine-dependent methyltransferases"/>
    <property type="match status" value="1"/>
</dbReference>
<dbReference type="InterPro" id="IPR029063">
    <property type="entry name" value="SAM-dependent_MTases_sf"/>
</dbReference>
<dbReference type="EMBL" id="FXBB01000033">
    <property type="protein sequence ID" value="SMG43228.1"/>
    <property type="molecule type" value="Genomic_DNA"/>
</dbReference>